<proteinExistence type="inferred from homology"/>
<dbReference type="PRINTS" id="PR00990">
    <property type="entry name" value="RIBOKINASE"/>
</dbReference>
<evidence type="ECO:0000256" key="5">
    <source>
        <dbReference type="ARBA" id="ARBA00022840"/>
    </source>
</evidence>
<dbReference type="RefSeq" id="WP_349426449.1">
    <property type="nucleotide sequence ID" value="NZ_CP151632.1"/>
</dbReference>
<protein>
    <submittedName>
        <fullName evidence="8">Carbohydrate kinase</fullName>
    </submittedName>
</protein>
<dbReference type="GO" id="GO:0006000">
    <property type="term" value="P:fructose metabolic process"/>
    <property type="evidence" value="ECO:0007669"/>
    <property type="project" value="UniProtKB-ARBA"/>
</dbReference>
<keyword evidence="3" id="KW-0547">Nucleotide-binding</keyword>
<dbReference type="SUPFAM" id="SSF53613">
    <property type="entry name" value="Ribokinase-like"/>
    <property type="match status" value="1"/>
</dbReference>
<evidence type="ECO:0000256" key="6">
    <source>
        <dbReference type="RuleBase" id="RU003704"/>
    </source>
</evidence>
<dbReference type="InterPro" id="IPR011611">
    <property type="entry name" value="PfkB_dom"/>
</dbReference>
<name>A0AAU6SFA2_9MICO</name>
<dbReference type="InterPro" id="IPR002173">
    <property type="entry name" value="Carboh/pur_kinase_PfkB_CS"/>
</dbReference>
<evidence type="ECO:0000259" key="7">
    <source>
        <dbReference type="Pfam" id="PF00294"/>
    </source>
</evidence>
<dbReference type="EMBL" id="CP151632">
    <property type="protein sequence ID" value="WZO35627.1"/>
    <property type="molecule type" value="Genomic_DNA"/>
</dbReference>
<dbReference type="Gene3D" id="3.40.1190.20">
    <property type="match status" value="1"/>
</dbReference>
<keyword evidence="2 6" id="KW-0808">Transferase</keyword>
<gene>
    <name evidence="8" type="ORF">MRBLWS13_003331</name>
</gene>
<accession>A0AAU6SFA2</accession>
<dbReference type="PANTHER" id="PTHR43085">
    <property type="entry name" value="HEXOKINASE FAMILY MEMBER"/>
    <property type="match status" value="1"/>
</dbReference>
<dbReference type="PANTHER" id="PTHR43085:SF1">
    <property type="entry name" value="PSEUDOURIDINE KINASE-RELATED"/>
    <property type="match status" value="1"/>
</dbReference>
<dbReference type="InterPro" id="IPR029056">
    <property type="entry name" value="Ribokinase-like"/>
</dbReference>
<dbReference type="PROSITE" id="PS00584">
    <property type="entry name" value="PFKB_KINASES_2"/>
    <property type="match status" value="1"/>
</dbReference>
<dbReference type="InterPro" id="IPR050306">
    <property type="entry name" value="PfkB_Carbo_kinase"/>
</dbReference>
<keyword evidence="4 6" id="KW-0418">Kinase</keyword>
<dbReference type="AlphaFoldDB" id="A0AAU6SFA2"/>
<dbReference type="GO" id="GO:0005524">
    <property type="term" value="F:ATP binding"/>
    <property type="evidence" value="ECO:0007669"/>
    <property type="project" value="UniProtKB-KW"/>
</dbReference>
<reference evidence="8" key="1">
    <citation type="submission" date="2024-04" db="EMBL/GenBank/DDBJ databases">
        <authorList>
            <person name="Roder T."/>
            <person name="Oberhansli S."/>
            <person name="Kreuzer M."/>
        </authorList>
    </citation>
    <scope>NUCLEOTIDE SEQUENCE</scope>
    <source>
        <strain evidence="8">LWS13-1.2</strain>
    </source>
</reference>
<evidence type="ECO:0000256" key="1">
    <source>
        <dbReference type="ARBA" id="ARBA00010688"/>
    </source>
</evidence>
<comment type="similarity">
    <text evidence="1 6">Belongs to the carbohydrate kinase PfkB family.</text>
</comment>
<keyword evidence="5" id="KW-0067">ATP-binding</keyword>
<sequence>MSTDAAPHVVVVGESLVDIVHRAGGAVDEAPGGSPANVALTLGRLGRAPILVTRLAEDDRGRGVRRWLEQSGVAVDAVAAPRTSTATAVLDASGAATYTFDLEWDLGGEVARLAEDVFGSADLVHVGSVGAVLEPGAGQVAALVRAVHGRVIITYDPNIRPSLVRDPQAVRARVDELIGIADVVKTSDEDVQWLHPGRDAIAVAREWVIRGPGLVVVTRGAEGAVAVTADAEVVVPAVSTDVVDTVGAGDTFMGALIDGLLAREAGPGLRTPGGGIRPDELEALLGRSAEAAAITVSRPGADPPRREELLARIA</sequence>
<dbReference type="Pfam" id="PF00294">
    <property type="entry name" value="PfkB"/>
    <property type="match status" value="1"/>
</dbReference>
<dbReference type="CDD" id="cd01167">
    <property type="entry name" value="bac_FRK"/>
    <property type="match status" value="1"/>
</dbReference>
<evidence type="ECO:0000256" key="3">
    <source>
        <dbReference type="ARBA" id="ARBA00022741"/>
    </source>
</evidence>
<dbReference type="InterPro" id="IPR002139">
    <property type="entry name" value="Ribo/fructo_kinase"/>
</dbReference>
<evidence type="ECO:0000256" key="4">
    <source>
        <dbReference type="ARBA" id="ARBA00022777"/>
    </source>
</evidence>
<organism evidence="8">
    <name type="scientific">Microbacterium sp. LWS13-1.2</name>
    <dbReference type="NCBI Taxonomy" id="3135264"/>
    <lineage>
        <taxon>Bacteria</taxon>
        <taxon>Bacillati</taxon>
        <taxon>Actinomycetota</taxon>
        <taxon>Actinomycetes</taxon>
        <taxon>Micrococcales</taxon>
        <taxon>Microbacteriaceae</taxon>
        <taxon>Microbacterium</taxon>
    </lineage>
</organism>
<evidence type="ECO:0000313" key="8">
    <source>
        <dbReference type="EMBL" id="WZO35627.1"/>
    </source>
</evidence>
<evidence type="ECO:0000256" key="2">
    <source>
        <dbReference type="ARBA" id="ARBA00022679"/>
    </source>
</evidence>
<dbReference type="GO" id="GO:0008865">
    <property type="term" value="F:fructokinase activity"/>
    <property type="evidence" value="ECO:0007669"/>
    <property type="project" value="UniProtKB-ARBA"/>
</dbReference>
<feature type="domain" description="Carbohydrate kinase PfkB" evidence="7">
    <location>
        <begin position="8"/>
        <end position="304"/>
    </location>
</feature>